<protein>
    <recommendedName>
        <fullName evidence="17">Proteasome activator subunit 4</fullName>
    </recommendedName>
</protein>
<evidence type="ECO:0000259" key="12">
    <source>
        <dbReference type="Pfam" id="PF16507"/>
    </source>
</evidence>
<dbReference type="Pfam" id="PF16507">
    <property type="entry name" value="HEAT_PSME4_mid"/>
    <property type="match status" value="1"/>
</dbReference>
<dbReference type="GO" id="GO:0006281">
    <property type="term" value="P:DNA repair"/>
    <property type="evidence" value="ECO:0007669"/>
    <property type="project" value="UniProtKB-KW"/>
</dbReference>
<keyword evidence="5" id="KW-0677">Repeat</keyword>
<dbReference type="Pfam" id="PF23096">
    <property type="entry name" value="HEAT_PSME4"/>
    <property type="match status" value="1"/>
</dbReference>
<evidence type="ECO:0000256" key="9">
    <source>
        <dbReference type="SAM" id="MobiDB-lite"/>
    </source>
</evidence>
<evidence type="ECO:0000313" key="15">
    <source>
        <dbReference type="EMBL" id="RPA74613.1"/>
    </source>
</evidence>
<dbReference type="InterPro" id="IPR055455">
    <property type="entry name" value="HEAT_PSME4"/>
</dbReference>
<dbReference type="GO" id="GO:0010499">
    <property type="term" value="P:proteasomal ubiquitin-independent protein catabolic process"/>
    <property type="evidence" value="ECO:0007669"/>
    <property type="project" value="TreeGrafter"/>
</dbReference>
<dbReference type="Pfam" id="PF11919">
    <property type="entry name" value="PSME4_C"/>
    <property type="match status" value="1"/>
</dbReference>
<evidence type="ECO:0000256" key="5">
    <source>
        <dbReference type="ARBA" id="ARBA00022737"/>
    </source>
</evidence>
<feature type="domain" description="Proteasome activator Blm10 middle HEAT repeats region" evidence="12">
    <location>
        <begin position="374"/>
        <end position="895"/>
    </location>
</feature>
<evidence type="ECO:0000259" key="13">
    <source>
        <dbReference type="Pfam" id="PF16547"/>
    </source>
</evidence>
<feature type="domain" description="Proteasome activator complex subunit 4-like HEAT repeat-like" evidence="14">
    <location>
        <begin position="1360"/>
        <end position="1569"/>
    </location>
</feature>
<feature type="domain" description="Proteasome activator complex subunit 4 C-terminal" evidence="11">
    <location>
        <begin position="1864"/>
        <end position="1951"/>
    </location>
</feature>
<feature type="region of interest" description="Disordered" evidence="9">
    <location>
        <begin position="918"/>
        <end position="953"/>
    </location>
</feature>
<dbReference type="GO" id="GO:0070628">
    <property type="term" value="F:proteasome binding"/>
    <property type="evidence" value="ECO:0007669"/>
    <property type="project" value="InterPro"/>
</dbReference>
<dbReference type="OrthoDB" id="17907at2759"/>
<comment type="subcellular location">
    <subcellularLocation>
        <location evidence="2">Cytoplasm</location>
    </subcellularLocation>
    <subcellularLocation>
        <location evidence="1">Nucleus</location>
    </subcellularLocation>
</comment>
<dbReference type="EMBL" id="ML119785">
    <property type="protein sequence ID" value="RPA74613.1"/>
    <property type="molecule type" value="Genomic_DNA"/>
</dbReference>
<sequence>MTNSSFLSLPLQSFALDASAAQSPGGETWKVDYTADDHTTRNKPRTFPYHSTLPYEVEDDTRRNADLDNILKHLYIAVQARDFSPGALHWTRELRSWLELKFDLTRATRKKLVHLYFELALARGVETSVSERFANMFTILLKRKHYLRPGKDLTLDWRPLWTEIKAHVIPVEIGLVQNITRRKSLRTLIKLTYHAYAFFDPNELEQMLAELLPYFSTSVPEFSFITSAALMMMLPCTAPPPENNDFQPKQYLPALFHLWSLVNRSKLMDVTFLDLLSRIARENLMISHVPFGRYGMFTEEQAQLTFTAILRLLEIPVGQSSSAYSSTIDSASGLGLALAKDQRKNPPAHACARWIVMSLSPECVNNPKSILGNLQGLIEAVETFFHPSNAGAWTKTLCQLLNYLAEFFTMRWNREQSGEIAVAEDRKLTPELRREFVLCLRDVTFMGIYSKSSTAMGSSLLALKHLAYLEPELILPGALQRIYPSMQGLVEVHRTTSSLKALKYLARTIIRTKGFRCHLTTLLSLALPGIDANDLDKTLNTLQFIQAVAYEIPLYDMAEGQGAMLAMEWVNGEMERLETGGATVVLNYDQIPDDQEQAILRSSTAGFGEFITLFIGRIFTLLENLPDAAKIRTNSPEETVVSTLPSVLMPFFSTLQPELYDIALQKIVDFSTTHVIHQARDAMAYIVNALCRANPEKALKKFVPILIRNIHDEIEENGAASTRHTGSDVLPRDRGLLWHISLLSMCAIHVGDEVLKYQDMFKEVIYFMQERCKGIASLHVSNLVHHIFLNSVTIYTLEMGLIAAEEKAKGVTPDHWGVRQDPQKLDIKWHVPSRNGLEFAIDLYETLTEKALSALSKLIASPSSAKDGAGKEWSDDVSRNLTLLRLLISGISSVFDPKHVPDSDSYVPGTRTTTVIVPKDEEMKDADEADDDGSTDDGIEEEDDNDDGNAEDIKPSCVYPTGYAFDEDHSDPLYIKVHDLRERTGQMLHKVHVFLVQYAEDDVPCFNALYTAYRSFIIDVGLEKSAHTMDRVMRLLAHDLRPYKMFGICKDYPRPLLVRRAGLYHLQRVQRKAGARKPTELEKLLLKDLAESCVSLYTEIRRHAQSAIESSVRVLVGAKGLVIPQLLDSFEQALQENEPKRIKGSMYSLLFGNLARAVGKDWRYTPRLVKAFIKASTSDKPSIQKLANAVTYNVMEYGREKERLALFDESKIRTIAPEEDLLGVIARKRAQITKKSKLTEERKQQLAIELVEIANQSHWKTAVRTATILFNLGLRFSNIASDSFLDLVMKGIVDSHPGLRNIFAGIANATFCYVILRAMCQHDYHNYVADRLILPGRIAITTDKQDPEWTKKYLESFKTPDTKVFVDMDFTGWLVWPDTFNGFEAFAKPLEWDDVETHARERIASHVTVQWLKDFFEYLKQEPRDNSSDKFRLSFVTVLSFIFVLVADGITPVTWEDVKTLTGELYGDGSDKHQHRAASEVLSALITAYSDRSPKETELLWDYVMPILKKVFEDGLNPENFLYWQGFLHNQFETRDIRRSWPIVEYLSAFRLDMNSNAAFKESSKIQLLNQIIADCGWHFQLEQPIVEDFLQHLDHPYKGVREQMGDVLSSAFRTRYHESFMDVKSFMKTQAEFSSVGTLPYAPNKDFDKIIEDVFKRLAQWRAERPPGQQSPSSYTAGSKTVLTWLDTTLISYECTQLVPYFDKYFLREMLHMMDVKEDMELMTLAYHVFRNLPNIPIAVGQDAPFISAMIDIGKTSEYWHQRLRVLMNMQVLYFRRLFLIHDDDQLRMFSSVSSMLEDPQLEVRLGAATTLSGMIRCSPVRLRDKIIADLKSKFTNMLRLNPVQKKAPVGTPTPQQTRTTVVRHAAVLGLGALAQAFPYHSPPPKWLPEVLQVLASKASSDPGMVGKSVKSVLSDFKKTRQDTWHVDAKAFTPDQLDDLEGVLWKSYFA</sequence>
<feature type="domain" description="Proteasome activator Blm10 N-terminal" evidence="13">
    <location>
        <begin position="23"/>
        <end position="86"/>
    </location>
</feature>
<dbReference type="STRING" id="1160509.A0A3N4HLB9"/>
<dbReference type="PANTHER" id="PTHR32170">
    <property type="entry name" value="PROTEASOME ACTIVATOR COMPLEX SUBUNIT 4"/>
    <property type="match status" value="1"/>
</dbReference>
<reference evidence="15 16" key="1">
    <citation type="journal article" date="2018" name="Nat. Ecol. Evol.">
        <title>Pezizomycetes genomes reveal the molecular basis of ectomycorrhizal truffle lifestyle.</title>
        <authorList>
            <person name="Murat C."/>
            <person name="Payen T."/>
            <person name="Noel B."/>
            <person name="Kuo A."/>
            <person name="Morin E."/>
            <person name="Chen J."/>
            <person name="Kohler A."/>
            <person name="Krizsan K."/>
            <person name="Balestrini R."/>
            <person name="Da Silva C."/>
            <person name="Montanini B."/>
            <person name="Hainaut M."/>
            <person name="Levati E."/>
            <person name="Barry K.W."/>
            <person name="Belfiori B."/>
            <person name="Cichocki N."/>
            <person name="Clum A."/>
            <person name="Dockter R.B."/>
            <person name="Fauchery L."/>
            <person name="Guy J."/>
            <person name="Iotti M."/>
            <person name="Le Tacon F."/>
            <person name="Lindquist E.A."/>
            <person name="Lipzen A."/>
            <person name="Malagnac F."/>
            <person name="Mello A."/>
            <person name="Molinier V."/>
            <person name="Miyauchi S."/>
            <person name="Poulain J."/>
            <person name="Riccioni C."/>
            <person name="Rubini A."/>
            <person name="Sitrit Y."/>
            <person name="Splivallo R."/>
            <person name="Traeger S."/>
            <person name="Wang M."/>
            <person name="Zifcakova L."/>
            <person name="Wipf D."/>
            <person name="Zambonelli A."/>
            <person name="Paolocci F."/>
            <person name="Nowrousian M."/>
            <person name="Ottonello S."/>
            <person name="Baldrian P."/>
            <person name="Spatafora J.W."/>
            <person name="Henrissat B."/>
            <person name="Nagy L.G."/>
            <person name="Aury J.M."/>
            <person name="Wincker P."/>
            <person name="Grigoriev I.V."/>
            <person name="Bonfante P."/>
            <person name="Martin F.M."/>
        </authorList>
    </citation>
    <scope>NUCLEOTIDE SEQUENCE [LARGE SCALE GENOMIC DNA]</scope>
    <source>
        <strain evidence="15 16">RN42</strain>
    </source>
</reference>
<dbReference type="SUPFAM" id="SSF48371">
    <property type="entry name" value="ARM repeat"/>
    <property type="match status" value="2"/>
</dbReference>
<evidence type="ECO:0000256" key="8">
    <source>
        <dbReference type="ARBA" id="ARBA00023242"/>
    </source>
</evidence>
<keyword evidence="16" id="KW-1185">Reference proteome</keyword>
<dbReference type="InterPro" id="IPR035309">
    <property type="entry name" value="PSME4"/>
</dbReference>
<dbReference type="PANTHER" id="PTHR32170:SF3">
    <property type="entry name" value="PROTEASOME ACTIVATOR COMPLEX SUBUNIT 4"/>
    <property type="match status" value="1"/>
</dbReference>
<dbReference type="GO" id="GO:0016504">
    <property type="term" value="F:peptidase activator activity"/>
    <property type="evidence" value="ECO:0007669"/>
    <property type="project" value="InterPro"/>
</dbReference>
<dbReference type="InterPro" id="IPR032430">
    <property type="entry name" value="Blm10_mid"/>
</dbReference>
<dbReference type="InterPro" id="IPR016024">
    <property type="entry name" value="ARM-type_fold"/>
</dbReference>
<dbReference type="InterPro" id="IPR032372">
    <property type="entry name" value="Blm10_N"/>
</dbReference>
<keyword evidence="6" id="KW-0227">DNA damage</keyword>
<evidence type="ECO:0000256" key="3">
    <source>
        <dbReference type="ARBA" id="ARBA00005739"/>
    </source>
</evidence>
<dbReference type="Gene3D" id="1.10.287.2210">
    <property type="match status" value="1"/>
</dbReference>
<feature type="chain" id="PRO_5017977576" description="Proteasome activator subunit 4" evidence="10">
    <location>
        <begin position="22"/>
        <end position="1951"/>
    </location>
</feature>
<feature type="signal peptide" evidence="10">
    <location>
        <begin position="1"/>
        <end position="21"/>
    </location>
</feature>
<evidence type="ECO:0000313" key="16">
    <source>
        <dbReference type="Proteomes" id="UP000275078"/>
    </source>
</evidence>
<evidence type="ECO:0000259" key="11">
    <source>
        <dbReference type="Pfam" id="PF11919"/>
    </source>
</evidence>
<evidence type="ECO:0008006" key="17">
    <source>
        <dbReference type="Google" id="ProtNLM"/>
    </source>
</evidence>
<keyword evidence="7" id="KW-0234">DNA repair</keyword>
<evidence type="ECO:0000256" key="10">
    <source>
        <dbReference type="SAM" id="SignalP"/>
    </source>
</evidence>
<keyword evidence="4" id="KW-0963">Cytoplasm</keyword>
<evidence type="ECO:0000259" key="14">
    <source>
        <dbReference type="Pfam" id="PF23096"/>
    </source>
</evidence>
<proteinExistence type="inferred from homology"/>
<keyword evidence="8" id="KW-0539">Nucleus</keyword>
<accession>A0A3N4HLB9</accession>
<evidence type="ECO:0000256" key="2">
    <source>
        <dbReference type="ARBA" id="ARBA00004496"/>
    </source>
</evidence>
<dbReference type="InterPro" id="IPR021843">
    <property type="entry name" value="PSME4_C"/>
</dbReference>
<comment type="similarity">
    <text evidence="3">Belongs to the BLM10 family.</text>
</comment>
<evidence type="ECO:0000256" key="1">
    <source>
        <dbReference type="ARBA" id="ARBA00004123"/>
    </source>
</evidence>
<evidence type="ECO:0000256" key="6">
    <source>
        <dbReference type="ARBA" id="ARBA00022763"/>
    </source>
</evidence>
<evidence type="ECO:0000256" key="7">
    <source>
        <dbReference type="ARBA" id="ARBA00023204"/>
    </source>
</evidence>
<organism evidence="15 16">
    <name type="scientific">Ascobolus immersus RN42</name>
    <dbReference type="NCBI Taxonomy" id="1160509"/>
    <lineage>
        <taxon>Eukaryota</taxon>
        <taxon>Fungi</taxon>
        <taxon>Dikarya</taxon>
        <taxon>Ascomycota</taxon>
        <taxon>Pezizomycotina</taxon>
        <taxon>Pezizomycetes</taxon>
        <taxon>Pezizales</taxon>
        <taxon>Ascobolaceae</taxon>
        <taxon>Ascobolus</taxon>
    </lineage>
</organism>
<keyword evidence="10" id="KW-0732">Signal</keyword>
<evidence type="ECO:0000256" key="4">
    <source>
        <dbReference type="ARBA" id="ARBA00022490"/>
    </source>
</evidence>
<name>A0A3N4HLB9_ASCIM</name>
<gene>
    <name evidence="15" type="ORF">BJ508DRAFT_33444</name>
</gene>
<dbReference type="Pfam" id="PF16547">
    <property type="entry name" value="BLM10_N"/>
    <property type="match status" value="1"/>
</dbReference>
<dbReference type="GO" id="GO:0005829">
    <property type="term" value="C:cytosol"/>
    <property type="evidence" value="ECO:0007669"/>
    <property type="project" value="TreeGrafter"/>
</dbReference>
<dbReference type="GO" id="GO:0005634">
    <property type="term" value="C:nucleus"/>
    <property type="evidence" value="ECO:0007669"/>
    <property type="project" value="UniProtKB-SubCell"/>
</dbReference>
<dbReference type="Proteomes" id="UP000275078">
    <property type="component" value="Unassembled WGS sequence"/>
</dbReference>
<feature type="compositionally biased region" description="Acidic residues" evidence="9">
    <location>
        <begin position="923"/>
        <end position="950"/>
    </location>
</feature>